<dbReference type="InterPro" id="IPR011989">
    <property type="entry name" value="ARM-like"/>
</dbReference>
<reference evidence="5 6" key="1">
    <citation type="submission" date="2023-12" db="EMBL/GenBank/DDBJ databases">
        <title>A high-quality genome assembly for Dillenia turbinata (Dilleniales).</title>
        <authorList>
            <person name="Chanderbali A."/>
        </authorList>
    </citation>
    <scope>NUCLEOTIDE SEQUENCE [LARGE SCALE GENOMIC DNA]</scope>
    <source>
        <strain evidence="5">LSX21</strain>
        <tissue evidence="5">Leaf</tissue>
    </source>
</reference>
<accession>A0AAN8WA03</accession>
<dbReference type="EMBL" id="JBAMMX010000003">
    <property type="protein sequence ID" value="KAK6944111.1"/>
    <property type="molecule type" value="Genomic_DNA"/>
</dbReference>
<dbReference type="SUPFAM" id="SSF48371">
    <property type="entry name" value="ARM repeat"/>
    <property type="match status" value="1"/>
</dbReference>
<protein>
    <submittedName>
        <fullName evidence="5">Pre-rRNA-processing protein Ipi1, N-terminal</fullName>
    </submittedName>
</protein>
<name>A0AAN8WA03_9MAGN</name>
<keyword evidence="6" id="KW-1185">Reference proteome</keyword>
<comment type="subcellular location">
    <subcellularLocation>
        <location evidence="1">Nucleus</location>
    </subcellularLocation>
</comment>
<gene>
    <name evidence="5" type="ORF">RJ641_025213</name>
</gene>
<organism evidence="5 6">
    <name type="scientific">Dillenia turbinata</name>
    <dbReference type="NCBI Taxonomy" id="194707"/>
    <lineage>
        <taxon>Eukaryota</taxon>
        <taxon>Viridiplantae</taxon>
        <taxon>Streptophyta</taxon>
        <taxon>Embryophyta</taxon>
        <taxon>Tracheophyta</taxon>
        <taxon>Spermatophyta</taxon>
        <taxon>Magnoliopsida</taxon>
        <taxon>eudicotyledons</taxon>
        <taxon>Gunneridae</taxon>
        <taxon>Pentapetalae</taxon>
        <taxon>Dilleniales</taxon>
        <taxon>Dilleniaceae</taxon>
        <taxon>Dillenia</taxon>
    </lineage>
</organism>
<feature type="domain" description="Pre-rRNA-processing protein Ipi1 N-terminal" evidence="4">
    <location>
        <begin position="175"/>
        <end position="233"/>
    </location>
</feature>
<proteinExistence type="inferred from homology"/>
<dbReference type="InterPro" id="IPR024679">
    <property type="entry name" value="Ipi1_N"/>
</dbReference>
<dbReference type="Gene3D" id="1.25.10.10">
    <property type="entry name" value="Leucine-rich Repeat Variant"/>
    <property type="match status" value="1"/>
</dbReference>
<dbReference type="Proteomes" id="UP001370490">
    <property type="component" value="Unassembled WGS sequence"/>
</dbReference>
<evidence type="ECO:0000256" key="2">
    <source>
        <dbReference type="ARBA" id="ARBA00006427"/>
    </source>
</evidence>
<comment type="caution">
    <text evidence="5">The sequence shown here is derived from an EMBL/GenBank/DDBJ whole genome shotgun (WGS) entry which is preliminary data.</text>
</comment>
<evidence type="ECO:0000313" key="6">
    <source>
        <dbReference type="Proteomes" id="UP001370490"/>
    </source>
</evidence>
<dbReference type="AlphaFoldDB" id="A0AAN8WA03"/>
<sequence length="892" mass="100866">MAKPKATKKPQKRGVDFKKIKRKIGRKLPPPKNATNTDIKSKAIVLPEQSVASEKAGLAVSKKGLTLKELLQQTSHHNPKVRKDALLGIKDLVLKYPTELKLHKLALIEKLRERISDDDKVVRQTLYQLLKSVILPGCKKVMHLYLAFVGLSIVKVTIKTLRLLLGLDGKENQGPFISLMMAYVFNAMTHLTLDVRLMAFKFFDLLVQNHPTSFSLYAEKILLSYEDILQKSQLYLQDKGRLKNVLAGLSCCLSLLPCDEKRIDTASEKGFAARRTLHAFELDVAKEHAGLPADHGVAIPKECYITVIKKLADLIPVLVNCFQEFMPLIQAAPEIDAQFFDCMLLTLQSLDQAVSCFIYGSNKYHSELQVSLPSYEGPLMTIWGQRVSTVVWKKLLNVFPLSPVHHLSKKDDDRYFILNIIMARIFLHFGDWVHLPAALGENFLNFVESTLSGKVQSKQSGKGLHGKYLVSLLASIPRLLLQLDYYWKCRLLEAFTMAFKNCSPESSMKMASLATIEEMLVPKQGVQYLDASGPEVLGYQIAWISELPLLLILLGDSFPSCSKAVLHLQLRLGQCIPLNSSLSQAYDNMQHSMRQFYSTYLEDGSICYGPFTKLTTDCQELSVCSDMEPFMLFRIVEVLHSSFQAGHVHISDHISFFITLLSCYKVLPEKIYPELENDEKISNRGTLKSMTSIVGSCMSQIGDNRLVFEILDKVLLDQMSLKLPVDNTCAMLRVLIKLDSRPTRLSDQSIIKLSRILAEYLIDVASCISGYDEEAMNIYHYYLVPGFVLFDRSDKLLKLVLNVMESMITEDISSPSSCTIVAMVNVLHLMHKDVKARKILLACMTEIDHLLQTLFELQSSKKPDSAIEERHKVQHAYDRLKVLRSTVFKECR</sequence>
<evidence type="ECO:0000313" key="5">
    <source>
        <dbReference type="EMBL" id="KAK6944111.1"/>
    </source>
</evidence>
<keyword evidence="3" id="KW-0539">Nucleus</keyword>
<evidence type="ECO:0000256" key="3">
    <source>
        <dbReference type="ARBA" id="ARBA00023242"/>
    </source>
</evidence>
<comment type="similarity">
    <text evidence="2">Belongs to the IPI1/TEX10 family.</text>
</comment>
<evidence type="ECO:0000256" key="1">
    <source>
        <dbReference type="ARBA" id="ARBA00004123"/>
    </source>
</evidence>
<dbReference type="PANTHER" id="PTHR16056:SF2">
    <property type="entry name" value="TESTIS-EXPRESSED PROTEIN 10"/>
    <property type="match status" value="1"/>
</dbReference>
<dbReference type="PANTHER" id="PTHR16056">
    <property type="entry name" value="REGULATOR OF MICROTUBULE DYNAMICS PROTEIN"/>
    <property type="match status" value="1"/>
</dbReference>
<dbReference type="Pfam" id="PF12333">
    <property type="entry name" value="Ipi1_N"/>
    <property type="match status" value="1"/>
</dbReference>
<dbReference type="GO" id="GO:0005634">
    <property type="term" value="C:nucleus"/>
    <property type="evidence" value="ECO:0007669"/>
    <property type="project" value="UniProtKB-SubCell"/>
</dbReference>
<dbReference type="InterPro" id="IPR016024">
    <property type="entry name" value="ARM-type_fold"/>
</dbReference>
<evidence type="ECO:0000259" key="4">
    <source>
        <dbReference type="Pfam" id="PF12333"/>
    </source>
</evidence>